<name>A0A8S5PCT1_9CAUD</name>
<evidence type="ECO:0000313" key="1">
    <source>
        <dbReference type="EMBL" id="DAE04886.1"/>
    </source>
</evidence>
<reference evidence="1" key="1">
    <citation type="journal article" date="2021" name="Proc. Natl. Acad. Sci. U.S.A.">
        <title>A Catalog of Tens of Thousands of Viruses from Human Metagenomes Reveals Hidden Associations with Chronic Diseases.</title>
        <authorList>
            <person name="Tisza M.J."/>
            <person name="Buck C.B."/>
        </authorList>
    </citation>
    <scope>NUCLEOTIDE SEQUENCE</scope>
    <source>
        <strain evidence="1">CtPxx43</strain>
    </source>
</reference>
<organism evidence="1">
    <name type="scientific">Siphoviridae sp. ctPxx43</name>
    <dbReference type="NCBI Taxonomy" id="2825489"/>
    <lineage>
        <taxon>Viruses</taxon>
        <taxon>Duplodnaviria</taxon>
        <taxon>Heunggongvirae</taxon>
        <taxon>Uroviricota</taxon>
        <taxon>Caudoviricetes</taxon>
    </lineage>
</organism>
<sequence length="138" mass="15958">MTAKQYLKQARYLDERINTKIAQVSSLHNLATKATSTLSDMPGSPTCNTHRREDIIIKILMLENEINADIDHLVDLKDEILSVIKAVDDEECRLLLEKRYLNFEQWEDIAAEMCTGVKNIYRLHDKALKMLILPKKCQ</sequence>
<protein>
    <recommendedName>
        <fullName evidence="2">DUF1492 domain-containing protein</fullName>
    </recommendedName>
</protein>
<proteinExistence type="predicted"/>
<evidence type="ECO:0008006" key="2">
    <source>
        <dbReference type="Google" id="ProtNLM"/>
    </source>
</evidence>
<dbReference type="EMBL" id="BK015396">
    <property type="protein sequence ID" value="DAE04886.1"/>
    <property type="molecule type" value="Genomic_DNA"/>
</dbReference>
<accession>A0A8S5PCT1</accession>